<feature type="region of interest" description="Disordered" evidence="8">
    <location>
        <begin position="125"/>
        <end position="334"/>
    </location>
</feature>
<evidence type="ECO:0000256" key="4">
    <source>
        <dbReference type="ARBA" id="ARBA00022490"/>
    </source>
</evidence>
<gene>
    <name evidence="10" type="ORF">K431DRAFT_339969</name>
</gene>
<dbReference type="GO" id="GO:0007059">
    <property type="term" value="P:chromosome segregation"/>
    <property type="evidence" value="ECO:0007669"/>
    <property type="project" value="UniProtKB-KW"/>
</dbReference>
<feature type="region of interest" description="Disordered" evidence="8">
    <location>
        <begin position="540"/>
        <end position="1035"/>
    </location>
</feature>
<dbReference type="CDD" id="cd22249">
    <property type="entry name" value="UDM1_RNF168_RNF169-like"/>
    <property type="match status" value="1"/>
</dbReference>
<evidence type="ECO:0000313" key="11">
    <source>
        <dbReference type="Proteomes" id="UP000799441"/>
    </source>
</evidence>
<feature type="compositionally biased region" description="Polar residues" evidence="8">
    <location>
        <begin position="779"/>
        <end position="797"/>
    </location>
</feature>
<comment type="similarity">
    <text evidence="3">Belongs to the INCENP family.</text>
</comment>
<evidence type="ECO:0000256" key="8">
    <source>
        <dbReference type="SAM" id="MobiDB-lite"/>
    </source>
</evidence>
<evidence type="ECO:0000256" key="7">
    <source>
        <dbReference type="ARBA" id="ARBA00023242"/>
    </source>
</evidence>
<evidence type="ECO:0000256" key="2">
    <source>
        <dbReference type="ARBA" id="ARBA00004186"/>
    </source>
</evidence>
<keyword evidence="6" id="KW-0206">Cytoskeleton</keyword>
<name>A0A9P4Q4S3_9PEZI</name>
<sequence length="1268" mass="140253">MASKGAVKMPVGSTQWIQNERDQAEQFLEQEVDEFGYSVKNELEWLNEHMTDIFASQNVNFADVFKTPGKLRGKTPRTARKQNMVFQRQPLTDIFAPNPPGTSAEQPKRTPFLDRIAHFQIAEDPENVLSPVHQPLGKGSVKKPTDSGYHGDEGEGMDVDHENQGPATQDSGFATQSTQPYTQESQTSQIQPRPQAYLEPTTTPGSFDVDEERATDESFVSAKEASSRPESKAQVHSVQQDTLENDVDVKSDENAVFEDQPAPSQMIEGMQAVSEEQVEPVDEFDDNQYPSETSSPDKVPQRKSSFNFSSLPAREPLAGKRSIGARNSQLQDNIRPLANKSLGKSFGMSHDFDGEDLAEASPVGQVHNKGSTQSLQERIKMLGKPKENRLPSQHAFYPQLPAVETEKDVDVNVDVTALPPAVPPKSSPKEVASIEDEDDDWIPPNKPAQPLAAQSKPLMTTGSHSRPAFHQKSISTTNVPSPSKQQTWNETRQQKAMSMVEPTTPLGSPIGKKDGGPLSASKSRLYSVLRSAKSIFASSASASAAAKLEAHNASPLGRKSPSRPLGNEDNAAGVFSMPGALDPTTQLQYTRILDQERPISPERPKSVTSFKSFLSSPSRKTRSSTESDKKREKERKDKEAAERKLEKERAKEREKAARQAEDREALNNANNQKANEVGAERLDAIGSSKDDKDTQDMPPPPPPKTMLPGGKLKAPGKSIKPTREAGKPAFKPAPVSIRVASQSQRLQPASSQPQNQVQREESVAPQPPPKQFGGATRAASAQGNRGATATGSVNQNARVKALETAARKKEQEERERTRKAEQKRELERKRQVKAEEDRRLEEARKAEDQRKLKEEKEAKAQAQRERERRAQEQREREREEMKRKQEVERRARDAHELASAIERDRAQQQATMENRPRGDVGGTLRQIVSKSTIPIERPSTAQRPPIALNPAKPAKRHFGDEADEGQGNQRPMSAAPPQRPGVMRNPPGYQQDGAKRRRTLEEDDDMAEKNNGPRNSVMAPPKRPSTFRKEPLNKGIQSYSHVPASASHNPNSIYKTTVTAQHQLQHVKPGYSNHPSQFASGRIPFADNANPPGVPPNHYSQSQQGTMMHPGYENTQASNKFKTPARPGPAQVPLTKSAAKSSPMYGNGDAIALPEIATDSEDEEDSETEATGGFRAPSWVASPALRDLLTQQQLVDPESIFGPIGELKMDEVFKGSKNQERLRRLRERGSSAMWVQNGDAVTQEEKKKDREMREKVVREGGWRFTGTE</sequence>
<proteinExistence type="inferred from homology"/>
<dbReference type="Proteomes" id="UP000799441">
    <property type="component" value="Unassembled WGS sequence"/>
</dbReference>
<dbReference type="OrthoDB" id="6123at2759"/>
<feature type="compositionally biased region" description="Basic and acidic residues" evidence="8">
    <location>
        <begin position="678"/>
        <end position="695"/>
    </location>
</feature>
<evidence type="ECO:0000256" key="1">
    <source>
        <dbReference type="ARBA" id="ARBA00004123"/>
    </source>
</evidence>
<evidence type="ECO:0000313" key="10">
    <source>
        <dbReference type="EMBL" id="KAF2719500.1"/>
    </source>
</evidence>
<feature type="compositionally biased region" description="Polar residues" evidence="8">
    <location>
        <begin position="739"/>
        <end position="757"/>
    </location>
</feature>
<dbReference type="GO" id="GO:0005634">
    <property type="term" value="C:nucleus"/>
    <property type="evidence" value="ECO:0007669"/>
    <property type="project" value="UniProtKB-SubCell"/>
</dbReference>
<reference evidence="10" key="1">
    <citation type="journal article" date="2020" name="Stud. Mycol.">
        <title>101 Dothideomycetes genomes: a test case for predicting lifestyles and emergence of pathogens.</title>
        <authorList>
            <person name="Haridas S."/>
            <person name="Albert R."/>
            <person name="Binder M."/>
            <person name="Bloem J."/>
            <person name="Labutti K."/>
            <person name="Salamov A."/>
            <person name="Andreopoulos B."/>
            <person name="Baker S."/>
            <person name="Barry K."/>
            <person name="Bills G."/>
            <person name="Bluhm B."/>
            <person name="Cannon C."/>
            <person name="Castanera R."/>
            <person name="Culley D."/>
            <person name="Daum C."/>
            <person name="Ezra D."/>
            <person name="Gonzalez J."/>
            <person name="Henrissat B."/>
            <person name="Kuo A."/>
            <person name="Liang C."/>
            <person name="Lipzen A."/>
            <person name="Lutzoni F."/>
            <person name="Magnuson J."/>
            <person name="Mondo S."/>
            <person name="Nolan M."/>
            <person name="Ohm R."/>
            <person name="Pangilinan J."/>
            <person name="Park H.-J."/>
            <person name="Ramirez L."/>
            <person name="Alfaro M."/>
            <person name="Sun H."/>
            <person name="Tritt A."/>
            <person name="Yoshinaga Y."/>
            <person name="Zwiers L.-H."/>
            <person name="Turgeon B."/>
            <person name="Goodwin S."/>
            <person name="Spatafora J."/>
            <person name="Crous P."/>
            <person name="Grigoriev I."/>
        </authorList>
    </citation>
    <scope>NUCLEOTIDE SEQUENCE</scope>
    <source>
        <strain evidence="10">CBS 116435</strain>
    </source>
</reference>
<feature type="compositionally biased region" description="Basic and acidic residues" evidence="8">
    <location>
        <begin position="623"/>
        <end position="665"/>
    </location>
</feature>
<dbReference type="AlphaFoldDB" id="A0A9P4Q4S3"/>
<feature type="compositionally biased region" description="Polar residues" evidence="8">
    <location>
        <begin position="472"/>
        <end position="496"/>
    </location>
</feature>
<accession>A0A9P4Q4S3</accession>
<feature type="region of interest" description="Disordered" evidence="8">
    <location>
        <begin position="417"/>
        <end position="520"/>
    </location>
</feature>
<feature type="compositionally biased region" description="Basic and acidic residues" evidence="8">
    <location>
        <begin position="593"/>
        <end position="605"/>
    </location>
</feature>
<feature type="region of interest" description="Disordered" evidence="8">
    <location>
        <begin position="1068"/>
        <end position="1178"/>
    </location>
</feature>
<dbReference type="GO" id="GO:0005819">
    <property type="term" value="C:spindle"/>
    <property type="evidence" value="ECO:0007669"/>
    <property type="project" value="UniProtKB-SubCell"/>
</dbReference>
<feature type="compositionally biased region" description="Basic and acidic residues" evidence="8">
    <location>
        <begin position="143"/>
        <end position="163"/>
    </location>
</feature>
<dbReference type="PANTHER" id="PTHR13142">
    <property type="entry name" value="INNER CENTROMERE PROTEIN"/>
    <property type="match status" value="1"/>
</dbReference>
<feature type="compositionally biased region" description="Basic and acidic residues" evidence="8">
    <location>
        <begin position="805"/>
        <end position="906"/>
    </location>
</feature>
<evidence type="ECO:0000256" key="5">
    <source>
        <dbReference type="ARBA" id="ARBA00022829"/>
    </source>
</evidence>
<evidence type="ECO:0000256" key="3">
    <source>
        <dbReference type="ARBA" id="ARBA00010042"/>
    </source>
</evidence>
<evidence type="ECO:0000259" key="9">
    <source>
        <dbReference type="Pfam" id="PF03941"/>
    </source>
</evidence>
<feature type="compositionally biased region" description="Polar residues" evidence="8">
    <location>
        <begin position="606"/>
        <end position="618"/>
    </location>
</feature>
<feature type="compositionally biased region" description="Low complexity" evidence="8">
    <location>
        <begin position="540"/>
        <end position="554"/>
    </location>
</feature>
<feature type="compositionally biased region" description="Polar residues" evidence="8">
    <location>
        <begin position="165"/>
        <end position="192"/>
    </location>
</feature>
<comment type="subcellular location">
    <subcellularLocation>
        <location evidence="2">Cytoplasm</location>
        <location evidence="2">Cytoskeleton</location>
        <location evidence="2">Spindle</location>
    </subcellularLocation>
    <subcellularLocation>
        <location evidence="1">Nucleus</location>
    </subcellularLocation>
</comment>
<feature type="compositionally biased region" description="Acidic residues" evidence="8">
    <location>
        <begin position="1158"/>
        <end position="1168"/>
    </location>
</feature>
<keyword evidence="5" id="KW-0159">Chromosome partition</keyword>
<feature type="domain" description="Inner centromere protein ARK-binding" evidence="9">
    <location>
        <begin position="1155"/>
        <end position="1213"/>
    </location>
</feature>
<dbReference type="PANTHER" id="PTHR13142:SF1">
    <property type="entry name" value="INNER CENTROMERE PROTEIN"/>
    <property type="match status" value="1"/>
</dbReference>
<keyword evidence="11" id="KW-1185">Reference proteome</keyword>
<feature type="compositionally biased region" description="Polar residues" evidence="8">
    <location>
        <begin position="288"/>
        <end position="310"/>
    </location>
</feature>
<comment type="caution">
    <text evidence="10">The sequence shown here is derived from an EMBL/GenBank/DDBJ whole genome shotgun (WGS) entry which is preliminary data.</text>
</comment>
<organism evidence="10 11">
    <name type="scientific">Polychaeton citri CBS 116435</name>
    <dbReference type="NCBI Taxonomy" id="1314669"/>
    <lineage>
        <taxon>Eukaryota</taxon>
        <taxon>Fungi</taxon>
        <taxon>Dikarya</taxon>
        <taxon>Ascomycota</taxon>
        <taxon>Pezizomycotina</taxon>
        <taxon>Dothideomycetes</taxon>
        <taxon>Dothideomycetidae</taxon>
        <taxon>Capnodiales</taxon>
        <taxon>Capnodiaceae</taxon>
        <taxon>Polychaeton</taxon>
    </lineage>
</organism>
<keyword evidence="4" id="KW-0963">Cytoplasm</keyword>
<protein>
    <recommendedName>
        <fullName evidence="9">Inner centromere protein ARK-binding domain-containing protein</fullName>
    </recommendedName>
</protein>
<dbReference type="Pfam" id="PF03941">
    <property type="entry name" value="INCENP_ARK-bind"/>
    <property type="match status" value="1"/>
</dbReference>
<dbReference type="EMBL" id="MU003810">
    <property type="protein sequence ID" value="KAF2719500.1"/>
    <property type="molecule type" value="Genomic_DNA"/>
</dbReference>
<dbReference type="InterPro" id="IPR005635">
    <property type="entry name" value="Inner_centromere_prot_ARK-bd"/>
</dbReference>
<keyword evidence="7" id="KW-0539">Nucleus</keyword>
<feature type="compositionally biased region" description="Acidic residues" evidence="8">
    <location>
        <begin position="276"/>
        <end position="286"/>
    </location>
</feature>
<evidence type="ECO:0000256" key="6">
    <source>
        <dbReference type="ARBA" id="ARBA00023212"/>
    </source>
</evidence>